<dbReference type="HOGENOM" id="CLU_2582849_0_0_5"/>
<evidence type="ECO:0000313" key="1">
    <source>
        <dbReference type="EMBL" id="EEZ29944.1"/>
    </source>
</evidence>
<dbReference type="RefSeq" id="WP_002964996.1">
    <property type="nucleotide sequence ID" value="NZ_EQ999546.1"/>
</dbReference>
<dbReference type="AlphaFoldDB" id="A0A0E1X134"/>
<gene>
    <name evidence="1" type="ORF">BALG_00063</name>
</gene>
<dbReference type="Proteomes" id="UP000004659">
    <property type="component" value="Unassembled WGS sequence"/>
</dbReference>
<protein>
    <submittedName>
        <fullName evidence="1">Uncharacterized protein</fullName>
    </submittedName>
</protein>
<proteinExistence type="predicted"/>
<accession>A0A0E1X134</accession>
<dbReference type="EMBL" id="EQ999546">
    <property type="protein sequence ID" value="EEZ29944.1"/>
    <property type="molecule type" value="Genomic_DNA"/>
</dbReference>
<name>A0A0E1X134_9HYPH</name>
<reference evidence="1" key="1">
    <citation type="submission" date="2009-01" db="EMBL/GenBank/DDBJ databases">
        <title>The Genome Sequence of Brucella pinnipedialis M292/94/1.</title>
        <authorList>
            <consortium name="The Broad Institute Genome Sequencing Platform"/>
            <person name="Ward D."/>
            <person name="Young S.K."/>
            <person name="Kodira C.D."/>
            <person name="Zeng Q."/>
            <person name="Koehrsen M."/>
            <person name="Alvarado L."/>
            <person name="Berlin A."/>
            <person name="Borenstein D."/>
            <person name="Chen Z."/>
            <person name="Engels R."/>
            <person name="Freedman E."/>
            <person name="Gellesch M."/>
            <person name="Goldberg J."/>
            <person name="Griggs A."/>
            <person name="Gujja S."/>
            <person name="Heiman D."/>
            <person name="Hepburn T."/>
            <person name="Howarth C."/>
            <person name="Jen D."/>
            <person name="Larson L."/>
            <person name="Lewis B."/>
            <person name="Mehta T."/>
            <person name="Park D."/>
            <person name="Pearson M."/>
            <person name="Roberts A."/>
            <person name="Saif S."/>
            <person name="Shea T."/>
            <person name="Shenoy N."/>
            <person name="Sisk P."/>
            <person name="Stolte C."/>
            <person name="Sykes S."/>
            <person name="Walk T."/>
            <person name="White J."/>
            <person name="Yandava C."/>
            <person name="Whatmore A.M."/>
            <person name="Perrett L.L."/>
            <person name="O'Callaghan D."/>
            <person name="Nusbaum C."/>
            <person name="Galagan J."/>
            <person name="Birren B."/>
        </authorList>
    </citation>
    <scope>NUCLEOTIDE SEQUENCE [LARGE SCALE GENOMIC DNA]</scope>
    <source>
        <strain evidence="1">M292/94/1</strain>
    </source>
</reference>
<sequence>MGWTYIFHGLCCPRKQGLLAACGWGRSRVARLTGLTACRPLRHRRVAEGRKWHFCFQNAGFSYVYVRACKSNRLKTLVAK</sequence>
<dbReference type="GeneID" id="93014828"/>
<organism evidence="1">
    <name type="scientific">Brucella pinnipedialis M292/94/1</name>
    <dbReference type="NCBI Taxonomy" id="520462"/>
    <lineage>
        <taxon>Bacteria</taxon>
        <taxon>Pseudomonadati</taxon>
        <taxon>Pseudomonadota</taxon>
        <taxon>Alphaproteobacteria</taxon>
        <taxon>Hyphomicrobiales</taxon>
        <taxon>Brucellaceae</taxon>
        <taxon>Brucella/Ochrobactrum group</taxon>
        <taxon>Brucella</taxon>
    </lineage>
</organism>